<sequence length="41" mass="4859">MNNEYFENIGFIHPLKRSSKILDKIDAYNMSEKLDDKENPT</sequence>
<organism evidence="1 2">
    <name type="scientific">Xanthomonas campestris pv. phaseoli</name>
    <dbReference type="NCBI Taxonomy" id="317013"/>
    <lineage>
        <taxon>Bacteria</taxon>
        <taxon>Pseudomonadati</taxon>
        <taxon>Pseudomonadota</taxon>
        <taxon>Gammaproteobacteria</taxon>
        <taxon>Lysobacterales</taxon>
        <taxon>Lysobacteraceae</taxon>
        <taxon>Xanthomonas</taxon>
    </lineage>
</organism>
<reference evidence="1 2" key="1">
    <citation type="submission" date="2017-10" db="EMBL/GenBank/DDBJ databases">
        <authorList>
            <person name="Regsiter A."/>
            <person name="William W."/>
        </authorList>
    </citation>
    <scope>NUCLEOTIDE SEQUENCE [LARGE SCALE GENOMIC DNA]</scope>
    <source>
        <strain evidence="1 2">CFBP6991</strain>
    </source>
</reference>
<dbReference type="Proteomes" id="UP000234345">
    <property type="component" value="Unassembled WGS sequence"/>
</dbReference>
<gene>
    <name evidence="1" type="ORF">XFF6991_4935</name>
</gene>
<proteinExistence type="predicted"/>
<evidence type="ECO:0000313" key="2">
    <source>
        <dbReference type="Proteomes" id="UP000234345"/>
    </source>
</evidence>
<evidence type="ECO:0000313" key="1">
    <source>
        <dbReference type="EMBL" id="SOO22228.1"/>
    </source>
</evidence>
<protein>
    <submittedName>
        <fullName evidence="1">Uncharacterized protein</fullName>
    </submittedName>
</protein>
<dbReference type="EMBL" id="OCZC01000032">
    <property type="protein sequence ID" value="SOO22228.1"/>
    <property type="molecule type" value="Genomic_DNA"/>
</dbReference>
<dbReference type="AlphaFoldDB" id="A0A7Z7NFL9"/>
<comment type="caution">
    <text evidence="1">The sequence shown here is derived from an EMBL/GenBank/DDBJ whole genome shotgun (WGS) entry which is preliminary data.</text>
</comment>
<accession>A0A7Z7NFL9</accession>
<name>A0A7Z7NFL9_XANCH</name>